<reference evidence="2" key="1">
    <citation type="submission" date="2011-05" db="EMBL/GenBank/DDBJ databases">
        <authorList>
            <person name="Richards S.R."/>
            <person name="Qu J."/>
            <person name="Jiang H."/>
            <person name="Jhangiani S.N."/>
            <person name="Agravi P."/>
            <person name="Goodspeed R."/>
            <person name="Gross S."/>
            <person name="Mandapat C."/>
            <person name="Jackson L."/>
            <person name="Mathew T."/>
            <person name="Pu L."/>
            <person name="Thornton R."/>
            <person name="Saada N."/>
            <person name="Wilczek-Boney K.B."/>
            <person name="Lee S."/>
            <person name="Kovar C."/>
            <person name="Wu Y."/>
            <person name="Scherer S.E."/>
            <person name="Worley K.C."/>
            <person name="Muzny D.M."/>
            <person name="Gibbs R."/>
        </authorList>
    </citation>
    <scope>NUCLEOTIDE SEQUENCE</scope>
    <source>
        <strain evidence="2">Brora</strain>
    </source>
</reference>
<dbReference type="AlphaFoldDB" id="T1JP37"/>
<evidence type="ECO:0000313" key="1">
    <source>
        <dbReference type="EnsemblMetazoa" id="SMAR015613-PA"/>
    </source>
</evidence>
<dbReference type="Proteomes" id="UP000014500">
    <property type="component" value="Unassembled WGS sequence"/>
</dbReference>
<reference evidence="1" key="2">
    <citation type="submission" date="2015-02" db="UniProtKB">
        <authorList>
            <consortium name="EnsemblMetazoa"/>
        </authorList>
    </citation>
    <scope>IDENTIFICATION</scope>
</reference>
<name>T1JP37_STRMM</name>
<protein>
    <submittedName>
        <fullName evidence="1">Uncharacterized protein</fullName>
    </submittedName>
</protein>
<evidence type="ECO:0000313" key="2">
    <source>
        <dbReference type="Proteomes" id="UP000014500"/>
    </source>
</evidence>
<dbReference type="EMBL" id="JH431094">
    <property type="status" value="NOT_ANNOTATED_CDS"/>
    <property type="molecule type" value="Genomic_DNA"/>
</dbReference>
<dbReference type="EnsemblMetazoa" id="SMAR015613-RA">
    <property type="protein sequence ID" value="SMAR015613-PA"/>
    <property type="gene ID" value="SMAR015613"/>
</dbReference>
<keyword evidence="2" id="KW-1185">Reference proteome</keyword>
<dbReference type="HOGENOM" id="CLU_130086_0_0_1"/>
<proteinExistence type="predicted"/>
<organism evidence="1 2">
    <name type="scientific">Strigamia maritima</name>
    <name type="common">European centipede</name>
    <name type="synonym">Geophilus maritimus</name>
    <dbReference type="NCBI Taxonomy" id="126957"/>
    <lineage>
        <taxon>Eukaryota</taxon>
        <taxon>Metazoa</taxon>
        <taxon>Ecdysozoa</taxon>
        <taxon>Arthropoda</taxon>
        <taxon>Myriapoda</taxon>
        <taxon>Chilopoda</taxon>
        <taxon>Pleurostigmophora</taxon>
        <taxon>Geophilomorpha</taxon>
        <taxon>Linotaeniidae</taxon>
        <taxon>Strigamia</taxon>
    </lineage>
</organism>
<dbReference type="PhylomeDB" id="T1JP37"/>
<sequence>MIVSIGYPLILKTCHSFISQTFQTTSSQIEKTGSRSCAARATNFLKTINVVFSGSKATSKASLIEVNELNSDINAGFTGDYVWLVPVWTTNVVEAATSIQVIIQNETAKYYRDMTKGAGGSYRYLKMTYDYSEERIVNVKLWRTLDQDSIPSKSGWKYWTDNINYNRTDSLRYLVQD</sequence>
<accession>T1JP37</accession>